<feature type="transmembrane region" description="Helical" evidence="6">
    <location>
        <begin position="6"/>
        <end position="28"/>
    </location>
</feature>
<evidence type="ECO:0000256" key="1">
    <source>
        <dbReference type="ARBA" id="ARBA00004236"/>
    </source>
</evidence>
<evidence type="ECO:0000256" key="2">
    <source>
        <dbReference type="ARBA" id="ARBA00022475"/>
    </source>
</evidence>
<dbReference type="Proteomes" id="UP000708298">
    <property type="component" value="Unassembled WGS sequence"/>
</dbReference>
<proteinExistence type="predicted"/>
<gene>
    <name evidence="7" type="ORF">ASILVAE211_06870</name>
</gene>
<evidence type="ECO:0000256" key="3">
    <source>
        <dbReference type="ARBA" id="ARBA00022692"/>
    </source>
</evidence>
<protein>
    <submittedName>
        <fullName evidence="7">Flagellar biosynthetic protein FliO</fullName>
    </submittedName>
</protein>
<dbReference type="GO" id="GO:0044781">
    <property type="term" value="P:bacterial-type flagellum organization"/>
    <property type="evidence" value="ECO:0007669"/>
    <property type="project" value="InterPro"/>
</dbReference>
<evidence type="ECO:0000313" key="7">
    <source>
        <dbReference type="EMBL" id="MCB8874899.1"/>
    </source>
</evidence>
<dbReference type="InterPro" id="IPR022781">
    <property type="entry name" value="Flagellar_biosynth_FliO"/>
</dbReference>
<dbReference type="AlphaFoldDB" id="A0A963YQQ4"/>
<evidence type="ECO:0000313" key="8">
    <source>
        <dbReference type="Proteomes" id="UP000708298"/>
    </source>
</evidence>
<keyword evidence="2" id="KW-1003">Cell membrane</keyword>
<dbReference type="RefSeq" id="WP_227320555.1">
    <property type="nucleotide sequence ID" value="NZ_JAESVB010000002.1"/>
</dbReference>
<comment type="subcellular location">
    <subcellularLocation>
        <location evidence="1">Cell membrane</location>
    </subcellularLocation>
</comment>
<dbReference type="Pfam" id="PF04347">
    <property type="entry name" value="FliO"/>
    <property type="match status" value="1"/>
</dbReference>
<name>A0A963YQQ4_9PROT</name>
<keyword evidence="7" id="KW-0966">Cell projection</keyword>
<dbReference type="EMBL" id="JAESVB010000002">
    <property type="protein sequence ID" value="MCB8874899.1"/>
    <property type="molecule type" value="Genomic_DNA"/>
</dbReference>
<keyword evidence="8" id="KW-1185">Reference proteome</keyword>
<keyword evidence="7" id="KW-0969">Cilium</keyword>
<evidence type="ECO:0000256" key="6">
    <source>
        <dbReference type="SAM" id="Phobius"/>
    </source>
</evidence>
<dbReference type="GO" id="GO:0016020">
    <property type="term" value="C:membrane"/>
    <property type="evidence" value="ECO:0007669"/>
    <property type="project" value="InterPro"/>
</dbReference>
<keyword evidence="3 6" id="KW-0812">Transmembrane</keyword>
<keyword evidence="4 6" id="KW-1133">Transmembrane helix</keyword>
<evidence type="ECO:0000256" key="5">
    <source>
        <dbReference type="ARBA" id="ARBA00023136"/>
    </source>
</evidence>
<comment type="caution">
    <text evidence="7">The sequence shown here is derived from an EMBL/GenBank/DDBJ whole genome shotgun (WGS) entry which is preliminary data.</text>
</comment>
<reference evidence="7" key="1">
    <citation type="journal article" date="2021" name="Microorganisms">
        <title>Acidisoma silvae sp. nov. and Acidisomacellulosilytica sp. nov., Two Acidophilic Bacteria Isolated from Decaying Wood, Hydrolyzing Cellulose and Producing Poly-3-hydroxybutyrate.</title>
        <authorList>
            <person name="Mieszkin S."/>
            <person name="Pouder E."/>
            <person name="Uroz S."/>
            <person name="Simon-Colin C."/>
            <person name="Alain K."/>
        </authorList>
    </citation>
    <scope>NUCLEOTIDE SEQUENCE</scope>
    <source>
        <strain evidence="7">HW T2.11</strain>
    </source>
</reference>
<organism evidence="7 8">
    <name type="scientific">Acidisoma silvae</name>
    <dbReference type="NCBI Taxonomy" id="2802396"/>
    <lineage>
        <taxon>Bacteria</taxon>
        <taxon>Pseudomonadati</taxon>
        <taxon>Pseudomonadota</taxon>
        <taxon>Alphaproteobacteria</taxon>
        <taxon>Acetobacterales</taxon>
        <taxon>Acidocellaceae</taxon>
        <taxon>Acidisoma</taxon>
    </lineage>
</organism>
<evidence type="ECO:0000256" key="4">
    <source>
        <dbReference type="ARBA" id="ARBA00022989"/>
    </source>
</evidence>
<accession>A0A963YQQ4</accession>
<reference evidence="7" key="2">
    <citation type="submission" date="2021-01" db="EMBL/GenBank/DDBJ databases">
        <authorList>
            <person name="Mieszkin S."/>
            <person name="Pouder E."/>
            <person name="Alain K."/>
        </authorList>
    </citation>
    <scope>NUCLEOTIDE SEQUENCE</scope>
    <source>
        <strain evidence="7">HW T2.11</strain>
    </source>
</reference>
<keyword evidence="7" id="KW-0282">Flagellum</keyword>
<sequence>MGTGANASLVLWPMAVVLALLVVAALLARRFRQQRMPGCDNAAIEILASRRLGLQVSLLLVQVDGRKFLLAATRSGIVPLAPVESGPERDRRG</sequence>
<keyword evidence="5 6" id="KW-0472">Membrane</keyword>